<dbReference type="SUPFAM" id="SSF57802">
    <property type="entry name" value="Rubredoxin-like"/>
    <property type="match status" value="1"/>
</dbReference>
<proteinExistence type="predicted"/>
<sequence length="49" mass="5924">MYFTCGKCRYTFENTEKPERCPDCGSKTVREADVSEIKEYLNFRKEYEQ</sequence>
<dbReference type="EMBL" id="FRAH01000004">
    <property type="protein sequence ID" value="SHJ69813.1"/>
    <property type="molecule type" value="Genomic_DNA"/>
</dbReference>
<evidence type="ECO:0000313" key="2">
    <source>
        <dbReference type="Proteomes" id="UP000183975"/>
    </source>
</evidence>
<evidence type="ECO:0000313" key="1">
    <source>
        <dbReference type="EMBL" id="SHJ69813.1"/>
    </source>
</evidence>
<organism evidence="1 2">
    <name type="scientific">Anaerotignum lactatifermentans DSM 14214</name>
    <dbReference type="NCBI Taxonomy" id="1121323"/>
    <lineage>
        <taxon>Bacteria</taxon>
        <taxon>Bacillati</taxon>
        <taxon>Bacillota</taxon>
        <taxon>Clostridia</taxon>
        <taxon>Lachnospirales</taxon>
        <taxon>Anaerotignaceae</taxon>
        <taxon>Anaerotignum</taxon>
    </lineage>
</organism>
<keyword evidence="2" id="KW-1185">Reference proteome</keyword>
<gene>
    <name evidence="1" type="ORF">SAMN02745138_00364</name>
</gene>
<evidence type="ECO:0008006" key="3">
    <source>
        <dbReference type="Google" id="ProtNLM"/>
    </source>
</evidence>
<protein>
    <recommendedName>
        <fullName evidence="3">Rubredoxin-like domain-containing protein</fullName>
    </recommendedName>
</protein>
<dbReference type="Gene3D" id="2.20.28.30">
    <property type="entry name" value="RNA polymerase ii, chain L"/>
    <property type="match status" value="1"/>
</dbReference>
<dbReference type="AlphaFoldDB" id="A0A1M6LF27"/>
<dbReference type="Proteomes" id="UP000183975">
    <property type="component" value="Unassembled WGS sequence"/>
</dbReference>
<reference evidence="1 2" key="1">
    <citation type="submission" date="2016-11" db="EMBL/GenBank/DDBJ databases">
        <authorList>
            <person name="Jaros S."/>
            <person name="Januszkiewicz K."/>
            <person name="Wedrychowicz H."/>
        </authorList>
    </citation>
    <scope>NUCLEOTIDE SEQUENCE [LARGE SCALE GENOMIC DNA]</scope>
    <source>
        <strain evidence="1 2">DSM 14214</strain>
    </source>
</reference>
<name>A0A1M6LF27_9FIRM</name>
<accession>A0A1M6LF27</accession>